<evidence type="ECO:0000313" key="2">
    <source>
        <dbReference type="Proteomes" id="UP000287651"/>
    </source>
</evidence>
<gene>
    <name evidence="1" type="ORF">B296_00032993</name>
</gene>
<organism evidence="1 2">
    <name type="scientific">Ensete ventricosum</name>
    <name type="common">Abyssinian banana</name>
    <name type="synonym">Musa ensete</name>
    <dbReference type="NCBI Taxonomy" id="4639"/>
    <lineage>
        <taxon>Eukaryota</taxon>
        <taxon>Viridiplantae</taxon>
        <taxon>Streptophyta</taxon>
        <taxon>Embryophyta</taxon>
        <taxon>Tracheophyta</taxon>
        <taxon>Spermatophyta</taxon>
        <taxon>Magnoliopsida</taxon>
        <taxon>Liliopsida</taxon>
        <taxon>Zingiberales</taxon>
        <taxon>Musaceae</taxon>
        <taxon>Ensete</taxon>
    </lineage>
</organism>
<dbReference type="Proteomes" id="UP000287651">
    <property type="component" value="Unassembled WGS sequence"/>
</dbReference>
<name>A0A426ZCT7_ENSVE</name>
<evidence type="ECO:0000313" key="1">
    <source>
        <dbReference type="EMBL" id="RRT61736.1"/>
    </source>
</evidence>
<sequence>MSPHLTMLSVVLAARCTPSSLQLGDIDLAHLTLVIYEKQRKEKTELLKRLLEKGIDLDPIPVLNQVNKLMKKPKFNANVDIRVL</sequence>
<protein>
    <submittedName>
        <fullName evidence="1">Uncharacterized protein</fullName>
    </submittedName>
</protein>
<accession>A0A426ZCT7</accession>
<dbReference type="EMBL" id="AMZH03007270">
    <property type="protein sequence ID" value="RRT61736.1"/>
    <property type="molecule type" value="Genomic_DNA"/>
</dbReference>
<comment type="caution">
    <text evidence="1">The sequence shown here is derived from an EMBL/GenBank/DDBJ whole genome shotgun (WGS) entry which is preliminary data.</text>
</comment>
<dbReference type="AlphaFoldDB" id="A0A426ZCT7"/>
<proteinExistence type="predicted"/>
<reference evidence="1 2" key="1">
    <citation type="journal article" date="2014" name="Agronomy (Basel)">
        <title>A Draft Genome Sequence for Ensete ventricosum, the Drought-Tolerant Tree Against Hunger.</title>
        <authorList>
            <person name="Harrison J."/>
            <person name="Moore K.A."/>
            <person name="Paszkiewicz K."/>
            <person name="Jones T."/>
            <person name="Grant M."/>
            <person name="Ambacheew D."/>
            <person name="Muzemil S."/>
            <person name="Studholme D.J."/>
        </authorList>
    </citation>
    <scope>NUCLEOTIDE SEQUENCE [LARGE SCALE GENOMIC DNA]</scope>
</reference>